<gene>
    <name evidence="2" type="ORF">GGR04_004360</name>
</gene>
<evidence type="ECO:0000259" key="1">
    <source>
        <dbReference type="PROSITE" id="PS51186"/>
    </source>
</evidence>
<sequence length="169" mass="18725">MQQPPVLSSHRLKLRSLHETDHKALLDLARDDEVTRYLHEGPTPSLIEVANRVVGANQQWKFRGYGMMAAEDSEGFVGRLGAYHPADAPDPLLVYAFSRQAWGKGYATEAVSLFLNWMEMTHPSVRLVAHVNPKNEASARVLSKLGGSPIGTTVRADSHLDVWALTKNL</sequence>
<dbReference type="Gene3D" id="3.40.630.30">
    <property type="match status" value="1"/>
</dbReference>
<dbReference type="GO" id="GO:0016747">
    <property type="term" value="F:acyltransferase activity, transferring groups other than amino-acyl groups"/>
    <property type="evidence" value="ECO:0007669"/>
    <property type="project" value="InterPro"/>
</dbReference>
<proteinExistence type="predicted"/>
<name>A0A7W6MM45_9HYPH</name>
<dbReference type="PANTHER" id="PTHR43792:SF1">
    <property type="entry name" value="N-ACETYLTRANSFERASE DOMAIN-CONTAINING PROTEIN"/>
    <property type="match status" value="1"/>
</dbReference>
<dbReference type="SUPFAM" id="SSF55729">
    <property type="entry name" value="Acyl-CoA N-acyltransferases (Nat)"/>
    <property type="match status" value="1"/>
</dbReference>
<organism evidence="2 3">
    <name type="scientific">Aureimonas pseudogalii</name>
    <dbReference type="NCBI Taxonomy" id="1744844"/>
    <lineage>
        <taxon>Bacteria</taxon>
        <taxon>Pseudomonadati</taxon>
        <taxon>Pseudomonadota</taxon>
        <taxon>Alphaproteobacteria</taxon>
        <taxon>Hyphomicrobiales</taxon>
        <taxon>Aurantimonadaceae</taxon>
        <taxon>Aureimonas</taxon>
    </lineage>
</organism>
<accession>A0A7W6MM45</accession>
<feature type="domain" description="N-acetyltransferase" evidence="1">
    <location>
        <begin position="12"/>
        <end position="169"/>
    </location>
</feature>
<reference evidence="2 3" key="1">
    <citation type="submission" date="2020-08" db="EMBL/GenBank/DDBJ databases">
        <title>Genomic Encyclopedia of Type Strains, Phase IV (KMG-IV): sequencing the most valuable type-strain genomes for metagenomic binning, comparative biology and taxonomic classification.</title>
        <authorList>
            <person name="Goeker M."/>
        </authorList>
    </citation>
    <scope>NUCLEOTIDE SEQUENCE [LARGE SCALE GENOMIC DNA]</scope>
    <source>
        <strain evidence="2 3">DSM 102238</strain>
    </source>
</reference>
<dbReference type="PANTHER" id="PTHR43792">
    <property type="entry name" value="GNAT FAMILY, PUTATIVE (AFU_ORTHOLOGUE AFUA_3G00765)-RELATED-RELATED"/>
    <property type="match status" value="1"/>
</dbReference>
<dbReference type="Proteomes" id="UP000542776">
    <property type="component" value="Unassembled WGS sequence"/>
</dbReference>
<dbReference type="InterPro" id="IPR000182">
    <property type="entry name" value="GNAT_dom"/>
</dbReference>
<dbReference type="EMBL" id="JACIEK010000021">
    <property type="protein sequence ID" value="MBB4000482.1"/>
    <property type="molecule type" value="Genomic_DNA"/>
</dbReference>
<dbReference type="PROSITE" id="PS51186">
    <property type="entry name" value="GNAT"/>
    <property type="match status" value="1"/>
</dbReference>
<comment type="caution">
    <text evidence="2">The sequence shown here is derived from an EMBL/GenBank/DDBJ whole genome shotgun (WGS) entry which is preliminary data.</text>
</comment>
<dbReference type="InterPro" id="IPR016181">
    <property type="entry name" value="Acyl_CoA_acyltransferase"/>
</dbReference>
<dbReference type="AlphaFoldDB" id="A0A7W6MM45"/>
<dbReference type="Pfam" id="PF13302">
    <property type="entry name" value="Acetyltransf_3"/>
    <property type="match status" value="1"/>
</dbReference>
<dbReference type="InterPro" id="IPR051531">
    <property type="entry name" value="N-acetyltransferase"/>
</dbReference>
<keyword evidence="2" id="KW-0808">Transferase</keyword>
<protein>
    <submittedName>
        <fullName evidence="2">RimJ/RimL family protein N-acetyltransferase</fullName>
    </submittedName>
</protein>
<evidence type="ECO:0000313" key="2">
    <source>
        <dbReference type="EMBL" id="MBB4000482.1"/>
    </source>
</evidence>
<dbReference type="RefSeq" id="WP_183202333.1">
    <property type="nucleotide sequence ID" value="NZ_JACIEK010000021.1"/>
</dbReference>
<evidence type="ECO:0000313" key="3">
    <source>
        <dbReference type="Proteomes" id="UP000542776"/>
    </source>
</evidence>
<keyword evidence="3" id="KW-1185">Reference proteome</keyword>